<sequence length="400" mass="45640">MGLFADDHPYSAITQWIERLTAETYEEDDLSGLPDLIEVIRLQDTGPREAARAIRKKLKYGNLHRQLRALTILNALIENAGKRFQHSFADEPLLERLRIMASDSYTDRDVKKKLTLYFLSWHKEYENEPRMRGIANLYKDLPKKPRAQPVVRPPSPHDEDQEGDEQHRPGPSSPPPRPVRTSAPSSPRMDTYQGSASVSIFGHKKDKNKDKPFNLEKERPMILQTIAASGQASTNLSNALKHVNREVESVVDNPKITQYHNQCRQLRKRILLYISSIESEEWLGTLIHANEELVSALQLYERMKKPVHEDSDSEDEETYMRERMRKLSLPADGEMPPPKPARPGSTPASPQYRKPPPPPPMAAKKPVMAIEMPERKVEKADPNDPFATPIDDDGVKWAEV</sequence>
<dbReference type="GO" id="GO:0007015">
    <property type="term" value="P:actin filament organization"/>
    <property type="evidence" value="ECO:0007669"/>
    <property type="project" value="InterPro"/>
</dbReference>
<dbReference type="InterPro" id="IPR045007">
    <property type="entry name" value="LSB5"/>
</dbReference>
<dbReference type="GO" id="GO:0030479">
    <property type="term" value="C:actin cortical patch"/>
    <property type="evidence" value="ECO:0007669"/>
    <property type="project" value="TreeGrafter"/>
</dbReference>
<dbReference type="GO" id="GO:0051666">
    <property type="term" value="P:actin cortical patch localization"/>
    <property type="evidence" value="ECO:0007669"/>
    <property type="project" value="TreeGrafter"/>
</dbReference>
<dbReference type="SUPFAM" id="SSF89009">
    <property type="entry name" value="GAT-like domain"/>
    <property type="match status" value="1"/>
</dbReference>
<evidence type="ECO:0000259" key="5">
    <source>
        <dbReference type="PROSITE" id="PS50909"/>
    </source>
</evidence>
<dbReference type="PANTHER" id="PTHR47789:SF1">
    <property type="entry name" value="LAS SEVENTEEN-BINDING PROTEIN 5"/>
    <property type="match status" value="1"/>
</dbReference>
<feature type="domain" description="GAT" evidence="5">
    <location>
        <begin position="217"/>
        <end position="305"/>
    </location>
</feature>
<proteinExistence type="predicted"/>
<dbReference type="Pfam" id="PF03127">
    <property type="entry name" value="GAT"/>
    <property type="match status" value="1"/>
</dbReference>
<dbReference type="AlphaFoldDB" id="A0A0E9NCF2"/>
<dbReference type="GO" id="GO:0007034">
    <property type="term" value="P:vacuolar transport"/>
    <property type="evidence" value="ECO:0007669"/>
    <property type="project" value="UniProtKB-ARBA"/>
</dbReference>
<dbReference type="OMA" id="YGSVHRQ"/>
<evidence type="ECO:0000259" key="4">
    <source>
        <dbReference type="PROSITE" id="PS50179"/>
    </source>
</evidence>
<reference evidence="6 7" key="2">
    <citation type="journal article" date="2014" name="J. Gen. Appl. Microbiol.">
        <title>The early diverging ascomycetous budding yeast Saitoella complicata has three histone deacetylases belonging to the Clr6, Hos2, and Rpd3 lineages.</title>
        <authorList>
            <person name="Nishida H."/>
            <person name="Matsumoto T."/>
            <person name="Kondo S."/>
            <person name="Hamamoto M."/>
            <person name="Yoshikawa H."/>
        </authorList>
    </citation>
    <scope>NUCLEOTIDE SEQUENCE [LARGE SCALE GENOMIC DNA]</scope>
    <source>
        <strain evidence="6 7">NRRL Y-17804</strain>
    </source>
</reference>
<gene>
    <name evidence="6" type="ORF">G7K_1752-t1</name>
</gene>
<dbReference type="PROSITE" id="PS50909">
    <property type="entry name" value="GAT"/>
    <property type="match status" value="1"/>
</dbReference>
<dbReference type="SUPFAM" id="SSF48464">
    <property type="entry name" value="ENTH/VHS domain"/>
    <property type="match status" value="1"/>
</dbReference>
<dbReference type="OrthoDB" id="10068368at2759"/>
<evidence type="ECO:0000256" key="2">
    <source>
        <dbReference type="ARBA" id="ARBA00022927"/>
    </source>
</evidence>
<feature type="domain" description="VHS" evidence="4">
    <location>
        <begin position="20"/>
        <end position="149"/>
    </location>
</feature>
<keyword evidence="7" id="KW-1185">Reference proteome</keyword>
<feature type="region of interest" description="Disordered" evidence="3">
    <location>
        <begin position="328"/>
        <end position="400"/>
    </location>
</feature>
<dbReference type="InterPro" id="IPR004152">
    <property type="entry name" value="GAT_dom"/>
</dbReference>
<dbReference type="GO" id="GO:0006897">
    <property type="term" value="P:endocytosis"/>
    <property type="evidence" value="ECO:0007669"/>
    <property type="project" value="InterPro"/>
</dbReference>
<dbReference type="GO" id="GO:0035091">
    <property type="term" value="F:phosphatidylinositol binding"/>
    <property type="evidence" value="ECO:0007669"/>
    <property type="project" value="InterPro"/>
</dbReference>
<dbReference type="InterPro" id="IPR002014">
    <property type="entry name" value="VHS_dom"/>
</dbReference>
<dbReference type="PROSITE" id="PS50179">
    <property type="entry name" value="VHS"/>
    <property type="match status" value="1"/>
</dbReference>
<dbReference type="Proteomes" id="UP000033140">
    <property type="component" value="Unassembled WGS sequence"/>
</dbReference>
<keyword evidence="1" id="KW-0813">Transport</keyword>
<dbReference type="Pfam" id="PF00790">
    <property type="entry name" value="VHS"/>
    <property type="match status" value="1"/>
</dbReference>
<reference evidence="6 7" key="3">
    <citation type="journal article" date="2015" name="Genome Announc.">
        <title>Draft Genome Sequence of the Archiascomycetous Yeast Saitoella complicata.</title>
        <authorList>
            <person name="Yamauchi K."/>
            <person name="Kondo S."/>
            <person name="Hamamoto M."/>
            <person name="Takahashi Y."/>
            <person name="Ogura Y."/>
            <person name="Hayashi T."/>
            <person name="Nishida H."/>
        </authorList>
    </citation>
    <scope>NUCLEOTIDE SEQUENCE [LARGE SCALE GENOMIC DNA]</scope>
    <source>
        <strain evidence="6 7">NRRL Y-17804</strain>
    </source>
</reference>
<dbReference type="PANTHER" id="PTHR47789">
    <property type="entry name" value="LAS SEVENTEEN-BINDING PROTEIN 5"/>
    <property type="match status" value="1"/>
</dbReference>
<feature type="compositionally biased region" description="Low complexity" evidence="3">
    <location>
        <begin position="179"/>
        <end position="188"/>
    </location>
</feature>
<dbReference type="SMART" id="SM00288">
    <property type="entry name" value="VHS"/>
    <property type="match status" value="1"/>
</dbReference>
<dbReference type="CDD" id="cd16980">
    <property type="entry name" value="VHS_Lsb5"/>
    <property type="match status" value="1"/>
</dbReference>
<feature type="compositionally biased region" description="Basic and acidic residues" evidence="3">
    <location>
        <begin position="372"/>
        <end position="382"/>
    </location>
</feature>
<dbReference type="InterPro" id="IPR008942">
    <property type="entry name" value="ENTH_VHS"/>
</dbReference>
<evidence type="ECO:0000313" key="6">
    <source>
        <dbReference type="EMBL" id="GAO47547.1"/>
    </source>
</evidence>
<dbReference type="STRING" id="698492.A0A0E9NCF2"/>
<evidence type="ECO:0000256" key="3">
    <source>
        <dbReference type="SAM" id="MobiDB-lite"/>
    </source>
</evidence>
<name>A0A0E9NCF2_SAICN</name>
<feature type="region of interest" description="Disordered" evidence="3">
    <location>
        <begin position="139"/>
        <end position="212"/>
    </location>
</feature>
<reference evidence="6 7" key="1">
    <citation type="journal article" date="2011" name="J. Gen. Appl. Microbiol.">
        <title>Draft genome sequencing of the enigmatic yeast Saitoella complicata.</title>
        <authorList>
            <person name="Nishida H."/>
            <person name="Hamamoto M."/>
            <person name="Sugiyama J."/>
        </authorList>
    </citation>
    <scope>NUCLEOTIDE SEQUENCE [LARGE SCALE GENOMIC DNA]</scope>
    <source>
        <strain evidence="6 7">NRRL Y-17804</strain>
    </source>
</reference>
<dbReference type="GO" id="GO:0015031">
    <property type="term" value="P:protein transport"/>
    <property type="evidence" value="ECO:0007669"/>
    <property type="project" value="UniProtKB-KW"/>
</dbReference>
<dbReference type="InterPro" id="IPR038425">
    <property type="entry name" value="GAT_sf"/>
</dbReference>
<dbReference type="EMBL" id="BACD03000009">
    <property type="protein sequence ID" value="GAO47547.1"/>
    <property type="molecule type" value="Genomic_DNA"/>
</dbReference>
<dbReference type="Gene3D" id="1.25.40.90">
    <property type="match status" value="1"/>
</dbReference>
<evidence type="ECO:0008006" key="8">
    <source>
        <dbReference type="Google" id="ProtNLM"/>
    </source>
</evidence>
<protein>
    <recommendedName>
        <fullName evidence="8">VHS domain-containing protein</fullName>
    </recommendedName>
</protein>
<keyword evidence="2" id="KW-0653">Protein transport</keyword>
<dbReference type="Gene3D" id="1.20.58.160">
    <property type="match status" value="1"/>
</dbReference>
<dbReference type="CDD" id="cd14232">
    <property type="entry name" value="GAT_LSB5"/>
    <property type="match status" value="1"/>
</dbReference>
<dbReference type="GO" id="GO:0043130">
    <property type="term" value="F:ubiquitin binding"/>
    <property type="evidence" value="ECO:0007669"/>
    <property type="project" value="InterPro"/>
</dbReference>
<accession>A0A0E9NCF2</accession>
<evidence type="ECO:0000256" key="1">
    <source>
        <dbReference type="ARBA" id="ARBA00022448"/>
    </source>
</evidence>
<dbReference type="InterPro" id="IPR044103">
    <property type="entry name" value="GAT_LSB5"/>
</dbReference>
<comment type="caution">
    <text evidence="6">The sequence shown here is derived from an EMBL/GenBank/DDBJ whole genome shotgun (WGS) entry which is preliminary data.</text>
</comment>
<dbReference type="RefSeq" id="XP_019023712.1">
    <property type="nucleotide sequence ID" value="XM_019171884.1"/>
</dbReference>
<organism evidence="6 7">
    <name type="scientific">Saitoella complicata (strain BCRC 22490 / CBS 7301 / JCM 7358 / NBRC 10748 / NRRL Y-17804)</name>
    <dbReference type="NCBI Taxonomy" id="698492"/>
    <lineage>
        <taxon>Eukaryota</taxon>
        <taxon>Fungi</taxon>
        <taxon>Dikarya</taxon>
        <taxon>Ascomycota</taxon>
        <taxon>Taphrinomycotina</taxon>
        <taxon>Taphrinomycotina incertae sedis</taxon>
        <taxon>Saitoella</taxon>
    </lineage>
</organism>
<evidence type="ECO:0000313" key="7">
    <source>
        <dbReference type="Proteomes" id="UP000033140"/>
    </source>
</evidence>